<sequence>MEVISRKNKIKNKQTVSCYSWQDAEIINRTQLRDPDRLRGSGAGNIQKLCRSICPWIK</sequence>
<protein>
    <submittedName>
        <fullName evidence="1">Uncharacterized protein</fullName>
    </submittedName>
</protein>
<reference evidence="1" key="1">
    <citation type="submission" date="2015-10" db="EMBL/GenBank/DDBJ databases">
        <title>EvidentialGene: Evidence-directed Construction of Complete mRNA Transcriptomes without Genomes.</title>
        <authorList>
            <person name="Gilbert D.G."/>
        </authorList>
    </citation>
    <scope>NUCLEOTIDE SEQUENCE</scope>
</reference>
<dbReference type="EMBL" id="GDIQ01072178">
    <property type="protein sequence ID" value="JAN22559.1"/>
    <property type="molecule type" value="Transcribed_RNA"/>
</dbReference>
<organism evidence="1">
    <name type="scientific">Daphnia magna</name>
    <dbReference type="NCBI Taxonomy" id="35525"/>
    <lineage>
        <taxon>Eukaryota</taxon>
        <taxon>Metazoa</taxon>
        <taxon>Ecdysozoa</taxon>
        <taxon>Arthropoda</taxon>
        <taxon>Crustacea</taxon>
        <taxon>Branchiopoda</taxon>
        <taxon>Diplostraca</taxon>
        <taxon>Cladocera</taxon>
        <taxon>Anomopoda</taxon>
        <taxon>Daphniidae</taxon>
        <taxon>Daphnia</taxon>
    </lineage>
</organism>
<proteinExistence type="predicted"/>
<evidence type="ECO:0000313" key="1">
    <source>
        <dbReference type="EMBL" id="JAN22559.1"/>
    </source>
</evidence>
<dbReference type="AlphaFoldDB" id="A0A0P5CJB5"/>
<accession>A0A0P5CJB5</accession>
<name>A0A0P5CJB5_9CRUS</name>